<feature type="region of interest" description="Disordered" evidence="1">
    <location>
        <begin position="2872"/>
        <end position="2922"/>
    </location>
</feature>
<feature type="compositionally biased region" description="Polar residues" evidence="1">
    <location>
        <begin position="1127"/>
        <end position="1144"/>
    </location>
</feature>
<dbReference type="PROSITE" id="PS50004">
    <property type="entry name" value="C2"/>
    <property type="match status" value="1"/>
</dbReference>
<evidence type="ECO:0000313" key="3">
    <source>
        <dbReference type="EMBL" id="CAF0915864.1"/>
    </source>
</evidence>
<feature type="non-terminal residue" evidence="3">
    <location>
        <position position="2922"/>
    </location>
</feature>
<feature type="compositionally biased region" description="Basic and acidic residues" evidence="1">
    <location>
        <begin position="1823"/>
        <end position="1844"/>
    </location>
</feature>
<feature type="region of interest" description="Disordered" evidence="1">
    <location>
        <begin position="1898"/>
        <end position="1955"/>
    </location>
</feature>
<evidence type="ECO:0000313" key="4">
    <source>
        <dbReference type="Proteomes" id="UP000663829"/>
    </source>
</evidence>
<dbReference type="InterPro" id="IPR035892">
    <property type="entry name" value="C2_domain_sf"/>
</dbReference>
<feature type="compositionally biased region" description="Low complexity" evidence="1">
    <location>
        <begin position="453"/>
        <end position="470"/>
    </location>
</feature>
<protein>
    <recommendedName>
        <fullName evidence="2">C2 domain-containing protein</fullName>
    </recommendedName>
</protein>
<keyword evidence="4" id="KW-1185">Reference proteome</keyword>
<feature type="compositionally biased region" description="Basic and acidic residues" evidence="1">
    <location>
        <begin position="894"/>
        <end position="909"/>
    </location>
</feature>
<feature type="compositionally biased region" description="Basic and acidic residues" evidence="1">
    <location>
        <begin position="1"/>
        <end position="11"/>
    </location>
</feature>
<feature type="compositionally biased region" description="Polar residues" evidence="1">
    <location>
        <begin position="1803"/>
        <end position="1822"/>
    </location>
</feature>
<feature type="region of interest" description="Disordered" evidence="1">
    <location>
        <begin position="349"/>
        <end position="379"/>
    </location>
</feature>
<reference evidence="3" key="1">
    <citation type="submission" date="2021-02" db="EMBL/GenBank/DDBJ databases">
        <authorList>
            <person name="Nowell W R."/>
        </authorList>
    </citation>
    <scope>NUCLEOTIDE SEQUENCE</scope>
</reference>
<feature type="compositionally biased region" description="Basic and acidic residues" evidence="1">
    <location>
        <begin position="1054"/>
        <end position="1067"/>
    </location>
</feature>
<dbReference type="Gene3D" id="2.60.40.150">
    <property type="entry name" value="C2 domain"/>
    <property type="match status" value="1"/>
</dbReference>
<organism evidence="3 4">
    <name type="scientific">Didymodactylos carnosus</name>
    <dbReference type="NCBI Taxonomy" id="1234261"/>
    <lineage>
        <taxon>Eukaryota</taxon>
        <taxon>Metazoa</taxon>
        <taxon>Spiralia</taxon>
        <taxon>Gnathifera</taxon>
        <taxon>Rotifera</taxon>
        <taxon>Eurotatoria</taxon>
        <taxon>Bdelloidea</taxon>
        <taxon>Philodinida</taxon>
        <taxon>Philodinidae</taxon>
        <taxon>Didymodactylos</taxon>
    </lineage>
</organism>
<feature type="region of interest" description="Disordered" evidence="1">
    <location>
        <begin position="2178"/>
        <end position="2198"/>
    </location>
</feature>
<feature type="region of interest" description="Disordered" evidence="1">
    <location>
        <begin position="423"/>
        <end position="487"/>
    </location>
</feature>
<feature type="region of interest" description="Disordered" evidence="1">
    <location>
        <begin position="1483"/>
        <end position="1510"/>
    </location>
</feature>
<feature type="region of interest" description="Disordered" evidence="1">
    <location>
        <begin position="1803"/>
        <end position="1853"/>
    </location>
</feature>
<feature type="compositionally biased region" description="Polar residues" evidence="1">
    <location>
        <begin position="2872"/>
        <end position="2882"/>
    </location>
</feature>
<feature type="compositionally biased region" description="Polar residues" evidence="1">
    <location>
        <begin position="1898"/>
        <end position="1913"/>
    </location>
</feature>
<feature type="compositionally biased region" description="Low complexity" evidence="1">
    <location>
        <begin position="754"/>
        <end position="770"/>
    </location>
</feature>
<evidence type="ECO:0000259" key="2">
    <source>
        <dbReference type="PROSITE" id="PS50004"/>
    </source>
</evidence>
<accession>A0A814AN49</accession>
<feature type="region of interest" description="Disordered" evidence="1">
    <location>
        <begin position="835"/>
        <end position="865"/>
    </location>
</feature>
<comment type="caution">
    <text evidence="3">The sequence shown here is derived from an EMBL/GenBank/DDBJ whole genome shotgun (WGS) entry which is preliminary data.</text>
</comment>
<feature type="compositionally biased region" description="Polar residues" evidence="1">
    <location>
        <begin position="567"/>
        <end position="579"/>
    </location>
</feature>
<dbReference type="EMBL" id="CAJNOQ010001742">
    <property type="protein sequence ID" value="CAF0915864.1"/>
    <property type="molecule type" value="Genomic_DNA"/>
</dbReference>
<feature type="compositionally biased region" description="Basic and acidic residues" evidence="1">
    <location>
        <begin position="2895"/>
        <end position="2904"/>
    </location>
</feature>
<feature type="domain" description="C2" evidence="2">
    <location>
        <begin position="139"/>
        <end position="264"/>
    </location>
</feature>
<feature type="compositionally biased region" description="Polar residues" evidence="1">
    <location>
        <begin position="364"/>
        <end position="379"/>
    </location>
</feature>
<feature type="region of interest" description="Disordered" evidence="1">
    <location>
        <begin position="879"/>
        <end position="909"/>
    </location>
</feature>
<sequence length="2922" mass="325405">DKGYRDSRGGDYYRGGSGSFEINRGTSYRDRDERGRDTIRDENVPPRDYYRGNDNRSQIIRDDQSGGGKNNSQTSGRGGYGNTAIREDSRNSIREEASDRGSGGIGDRTNSSVRGEGDDSSVEDPNERRDRLSPIKDEGYGHLRCSVRFDRSRSKLIVRVHEAKDLINTDRNSLSDPYVRILLLPDKRKKTKRRTKVIKDSLQPVWDEAFEYDLTLEEARMKTVDLTVKNDRSLFSTEKVFMGQALITLGNLNLDDENLIDQWYTLEPEGALALRLKGLDAENLTARWVPSTQTAGVYEWTGESNKKSKTMTYFGTGEMRGQLISSQPSSSSSYTDAYLSAFAPKHTHKKHHHSSTVETSSFSLNNNRPVSSPVTTPQTQIESVLKNNFEYTSSRPSSSVTSPPLYKQVHFVEPNVSYSSDFKTQPSTFGERPVYSTDNSFSSSIKDNYGSMTKTTYPSSKTPYPSSNSNQSTGNLPQSKSMYNYEPIPQSNTYLSSYSTSVQPPSSSNLSSNYQTSYLSTYNSSPISSPSTFPKYSTSTSYVSQYPTSNSYLSIFKPLPAYTSRDYSSRTTYPSNYESTPPLPPSNISRYDSRISSNINENDSRTYSPHIPTSAYSTNLFQHSTQQATISPKTTRIYENIEQPTTSSYFPQVTVSNVSQNISDRPVHIDNESPKAATPLLESPTQDKLVMKPEQLDMEETVDINQTVSKPIEILETTLNKYDSLIDQISAVLASVSPITSTISSMSPGKSLLDYELSSDSSPTTSKKSSMQQKPDQVKTPIDSEDEMVKSVIFVGDEDQPSKLQKEKDSYLITGSSYDKLVTAISAMDSELKNRVSEHTDDDEKVTTSQIFDIGETDEESSSDNNRISTAIHDMSETDYSALDQQPVPNDTPVPKEKSTLSDTDSKVDDIQQGTSSLEEILSHVLRTGPKKVQAISQEIPSQHDEQLPISTEKTVEDVSRTEVVKEQTDILPAVLEEKMATLDTQLPNLSKDNETIIETPLVAQNIIPPNDLASHKEEIVTTSEPIEKSIDTYEPQIFPDDGRLIDNNTTAENKFEPEHLTAEISKKSSANEQQIFDEQSQQVEHHKESSHSTANDESLTAKKSPITTQTYEAPESSPEVQTTLETQHQTVQETDTTPQTLEETSLPEVSRLDSVHIEKEFHPTTIDVSTGFSSTSEKNLEETSRDASADIKIEQNDTLSTNITETKQNEELLNNALNLETMPQLNDIDVQPIVRQEDDNFIQTEELSSISDQKSINNNLEETSRDASADIKIEQNDTLSTNITETKQNEELLNNALNLETMPQLNDIDVQPIVRQEDDNFIQTEELSSISDQKSINNNLEETSRDASADIKIEQNDTLSTNITETKQNEELLNNALNLETMPQLNDIDVQPIVRQEDDNFIQTEELSSIRDQKSVNNLSVIIDEILHQAVEIISHENQNSDKKFTPDEISQLDTSSSDKLILDKSSAEISQDLTYASVESFQQAQTEQSSGDQKPEEQQPAFVPDNEEERNKLPDIAANESPYSPPATESEQLQTNETAVDTIQDKPTSTVPIEENLERGILSEEDSFYDVPSQKSEMTVTSSSEIFTEPKVEYSITEEKINLPQVSQLTLNNFSEEVRKSESAVPEVIHTEDTIGSSINNIQSTESEVREHEIKEATGTRSNEINLHVTSPLEELNQTSQVSTRYLSSDVYYAYLGDHYEPDVVNKMTDDDSATFVRDDTVKIAVDVVNGPKETQSTDETLKTEVLVSEGHTAEQLPLDNKTESDTIREPTVLETIAQTVTAPFTAISETVQKVVANLQSSSETQSITDNILEDSTITKSDTELEEKKIPSLDEQNEKNSEAQDVESQSDQHGFFDTVKHIIASPVVAVTEVVQNIVSSIQHSSNAEPDINKEQSFNQEDQISSSIPSTQSEEDQKVDQSEELPKLHGSDADVRTDQLEPDSEISLQESTIQRDFIHEIPSIPELISTNQDNKLQQDHLSEDSLPRLNESSQPFLSTLDDVSQIREESQPKVEEVSADLYTQQLQENSVNNQPPLSQDLSADEAIQISSPVIGESRNVVSTESQVETANDSPLVSSDVQIPSSNQLNEDIDISSNRFLEDNKTIDRKDTGQEETLLTIPSESNFADIEQTIVSEQHQTTDSTAHAPLLDTHIESSNSIDNEQLKSSEINGTIAKREEKQAEQSVEGFQPSSESTNKAIIDGEPEQQPQIQVQESTHIQQLLEEMVDVINSENDKSIGEQPITDTSSILDQKTPVLNVTSEETASLDALPSISQEKRNNELNPSGENFEDLHNKYLDSSVNMTSTHQNDYSREYSPAITETDTFDLLNTLKGHSIMLNSGQTGSNQVTTIDDLKKFAEISSTDTSDDKSPPVAPFTVDSAVQADSTERLSTRISSSKVISYGIHDLSDAEYEKLSEMDIKKDLPALIYDQTTTVEQQPTEGQKITTDSDRSSTTTSASQITSSDRYVSYAIHELGDSSVEQLSAAIPINADLPIFKNTNSDTSAQADAQIKEQDVSDMVNLPVIGQQQPAPSKNKHQHQHDMDDATEFDATENITYSPNVDDENLASDQIKKISKKQHGSSTDEDADEDIMENVDNSEQNLRQQGHENIYRIVREIASYSPDEAYRRYDTSSRDSSSAPAQTDDVFLIPGFPGLWRGPDKDSSTQEEQSSFDDDADDEKYSMDDLRDDTRKKTTIKTKTIVRTADPSKFQSLFHQEGELNIPLRPVQHTTEAFDIFNRPLNDFAFDPCSESDSFKTALETEASQMSSRAQALLEAEEQRDYIHLTNDVSDRTSSPVIIRGERGVSLPVATNISYDDLDFRLSTSSPIETPSYSETNKVNSLFLSNTQVNDVSNTGAISDDNNALKSTIHESSPYSEIQTTSSGGSSKSLSSGDEQRIYEKRPWWKAVNTEDESSAAAGRE</sequence>
<name>A0A814AN49_9BILA</name>
<feature type="compositionally biased region" description="Basic and acidic residues" evidence="1">
    <location>
        <begin position="1916"/>
        <end position="1940"/>
    </location>
</feature>
<feature type="region of interest" description="Disordered" evidence="1">
    <location>
        <begin position="2435"/>
        <end position="2461"/>
    </location>
</feature>
<dbReference type="InterPro" id="IPR051634">
    <property type="entry name" value="Extended_Synaptotagmin"/>
</dbReference>
<dbReference type="Proteomes" id="UP000663829">
    <property type="component" value="Unassembled WGS sequence"/>
</dbReference>
<feature type="region of interest" description="Disordered" evidence="1">
    <location>
        <begin position="1"/>
        <end position="137"/>
    </location>
</feature>
<evidence type="ECO:0000256" key="1">
    <source>
        <dbReference type="SAM" id="MobiDB-lite"/>
    </source>
</evidence>
<gene>
    <name evidence="3" type="ORF">GPM918_LOCUS9389</name>
</gene>
<dbReference type="PANTHER" id="PTHR45761:SF1">
    <property type="entry name" value="EXTENDED SYNAPTOTAGMIN-LIKE PROTEIN 2, ISOFORM C"/>
    <property type="match status" value="1"/>
</dbReference>
<feature type="region of interest" description="Disordered" evidence="1">
    <location>
        <begin position="567"/>
        <end position="589"/>
    </location>
</feature>
<feature type="region of interest" description="Disordered" evidence="1">
    <location>
        <begin position="1024"/>
        <end position="1104"/>
    </location>
</feature>
<feature type="region of interest" description="Disordered" evidence="1">
    <location>
        <begin position="754"/>
        <end position="784"/>
    </location>
</feature>
<feature type="compositionally biased region" description="Basic and acidic residues" evidence="1">
    <location>
        <begin position="85"/>
        <end position="99"/>
    </location>
</feature>
<dbReference type="SMART" id="SM00239">
    <property type="entry name" value="C2"/>
    <property type="match status" value="1"/>
</dbReference>
<proteinExistence type="predicted"/>
<dbReference type="Pfam" id="PF00168">
    <property type="entry name" value="C2"/>
    <property type="match status" value="1"/>
</dbReference>
<feature type="compositionally biased region" description="Polar residues" evidence="1">
    <location>
        <begin position="1483"/>
        <end position="1494"/>
    </location>
</feature>
<dbReference type="SUPFAM" id="SSF49562">
    <property type="entry name" value="C2 domain (Calcium/lipid-binding domain, CaLB)"/>
    <property type="match status" value="1"/>
</dbReference>
<dbReference type="InterPro" id="IPR000008">
    <property type="entry name" value="C2_dom"/>
</dbReference>
<feature type="compositionally biased region" description="Polar residues" evidence="1">
    <location>
        <begin position="2435"/>
        <end position="2446"/>
    </location>
</feature>
<feature type="region of interest" description="Disordered" evidence="1">
    <location>
        <begin position="2627"/>
        <end position="2687"/>
    </location>
</feature>
<feature type="compositionally biased region" description="Polar residues" evidence="1">
    <location>
        <begin position="471"/>
        <end position="482"/>
    </location>
</feature>
<feature type="compositionally biased region" description="Polar residues" evidence="1">
    <location>
        <begin position="436"/>
        <end position="452"/>
    </location>
</feature>
<feature type="compositionally biased region" description="Polar residues" evidence="1">
    <location>
        <begin position="1068"/>
        <end position="1083"/>
    </location>
</feature>
<dbReference type="PANTHER" id="PTHR45761">
    <property type="entry name" value="EXTENDED SYNAPTOTAGMIN-LIKE PROTEIN 2, ISOFORM C"/>
    <property type="match status" value="1"/>
</dbReference>
<feature type="compositionally biased region" description="Basic and acidic residues" evidence="1">
    <location>
        <begin position="27"/>
        <end position="64"/>
    </location>
</feature>
<feature type="compositionally biased region" description="Basic and acidic residues" evidence="1">
    <location>
        <begin position="125"/>
        <end position="137"/>
    </location>
</feature>
<feature type="region of interest" description="Disordered" evidence="1">
    <location>
        <begin position="1127"/>
        <end position="1149"/>
    </location>
</feature>
<feature type="compositionally biased region" description="Low complexity" evidence="1">
    <location>
        <begin position="2883"/>
        <end position="2894"/>
    </location>
</feature>